<keyword evidence="5" id="KW-1185">Reference proteome</keyword>
<organism evidence="2 5">
    <name type="scientific">Rhodanobacter hydrolyticus</name>
    <dbReference type="NCBI Taxonomy" id="2250595"/>
    <lineage>
        <taxon>Bacteria</taxon>
        <taxon>Pseudomonadati</taxon>
        <taxon>Pseudomonadota</taxon>
        <taxon>Gammaproteobacteria</taxon>
        <taxon>Lysobacterales</taxon>
        <taxon>Rhodanobacteraceae</taxon>
        <taxon>Rhodanobacter</taxon>
    </lineage>
</organism>
<keyword evidence="1" id="KW-1133">Transmembrane helix</keyword>
<feature type="transmembrane region" description="Helical" evidence="1">
    <location>
        <begin position="142"/>
        <end position="164"/>
    </location>
</feature>
<evidence type="ECO:0000313" key="5">
    <source>
        <dbReference type="Proteomes" id="UP001620339"/>
    </source>
</evidence>
<dbReference type="Pfam" id="PF11086">
    <property type="entry name" value="DUF2878"/>
    <property type="match status" value="1"/>
</dbReference>
<feature type="transmembrane region" description="Helical" evidence="1">
    <location>
        <begin position="112"/>
        <end position="130"/>
    </location>
</feature>
<gene>
    <name evidence="2" type="ORF">ISP25_01860</name>
    <name evidence="3" type="ORF">ISP25_04220</name>
    <name evidence="4" type="ORF">ISP25_22480</name>
</gene>
<comment type="caution">
    <text evidence="2">The sequence shown here is derived from an EMBL/GenBank/DDBJ whole genome shotgun (WGS) entry which is preliminary data.</text>
</comment>
<accession>A0ABW8J0L5</accession>
<name>A0ABW8J0L5_9GAMM</name>
<evidence type="ECO:0000256" key="1">
    <source>
        <dbReference type="SAM" id="Phobius"/>
    </source>
</evidence>
<dbReference type="EMBL" id="JADIKK010000008">
    <property type="protein sequence ID" value="MFK2876271.1"/>
    <property type="molecule type" value="Genomic_DNA"/>
</dbReference>
<feature type="transmembrane region" description="Helical" evidence="1">
    <location>
        <begin position="88"/>
        <end position="107"/>
    </location>
</feature>
<keyword evidence="1" id="KW-0812">Transmembrane</keyword>
<dbReference type="EMBL" id="JADIKK010000007">
    <property type="protein sequence ID" value="MFK2875817.1"/>
    <property type="molecule type" value="Genomic_DNA"/>
</dbReference>
<proteinExistence type="predicted"/>
<keyword evidence="1" id="KW-0472">Membrane</keyword>
<evidence type="ECO:0000313" key="3">
    <source>
        <dbReference type="EMBL" id="MFK2876271.1"/>
    </source>
</evidence>
<dbReference type="Proteomes" id="UP001620339">
    <property type="component" value="Unassembled WGS sequence"/>
</dbReference>
<dbReference type="InterPro" id="IPR021306">
    <property type="entry name" value="DUF2878"/>
</dbReference>
<dbReference type="EMBL" id="JADIKK010000008">
    <property type="protein sequence ID" value="MFK2879836.1"/>
    <property type="molecule type" value="Genomic_DNA"/>
</dbReference>
<evidence type="ECO:0000313" key="4">
    <source>
        <dbReference type="EMBL" id="MFK2879836.1"/>
    </source>
</evidence>
<protein>
    <submittedName>
        <fullName evidence="2">DUF2878 domain-containing protein</fullName>
    </submittedName>
</protein>
<evidence type="ECO:0000313" key="2">
    <source>
        <dbReference type="EMBL" id="MFK2875817.1"/>
    </source>
</evidence>
<feature type="transmembrane region" description="Helical" evidence="1">
    <location>
        <begin position="51"/>
        <end position="68"/>
    </location>
</feature>
<reference evidence="2 5" key="1">
    <citation type="submission" date="2020-10" db="EMBL/GenBank/DDBJ databases">
        <title>Phylogeny of dyella-like bacteria.</title>
        <authorList>
            <person name="Fu J."/>
        </authorList>
    </citation>
    <scope>NUCLEOTIDE SEQUENCE [LARGE SCALE GENOMIC DNA]</scope>
    <source>
        <strain evidence="2 5">KACC 19113</strain>
    </source>
</reference>
<dbReference type="RefSeq" id="WP_404611913.1">
    <property type="nucleotide sequence ID" value="NZ_JADIKK010000007.1"/>
</dbReference>
<sequence>MSFWLILIAYEAVWFVAVIGAGHGQWWPGVLGALAFAVWRLRASVHRRTECRLVATALLLGLILENLWVRAGLVGYATPWPWAESPAWLMSLWLAFALTIVPLFGYLHTRPLLAAVFGAIGGPLAYLGAARGWHAVLLPAPIWPSLLALASGWAVALPLLTTLARRWLQADVVRDAA</sequence>
<feature type="transmembrane region" description="Helical" evidence="1">
    <location>
        <begin position="12"/>
        <end position="39"/>
    </location>
</feature>